<feature type="signal peptide" evidence="1">
    <location>
        <begin position="1"/>
        <end position="26"/>
    </location>
</feature>
<proteinExistence type="predicted"/>
<dbReference type="EMBL" id="PISE01000026">
    <property type="protein sequence ID" value="PKG23327.1"/>
    <property type="molecule type" value="Genomic_DNA"/>
</dbReference>
<dbReference type="InterPro" id="IPR024987">
    <property type="entry name" value="DUF3889"/>
</dbReference>
<accession>A0A2N0Z1F4</accession>
<name>A0A2N0Z1F4_9BACI</name>
<protein>
    <recommendedName>
        <fullName evidence="4">DUF3889 domain-containing protein</fullName>
    </recommendedName>
</protein>
<gene>
    <name evidence="2" type="ORF">CWS01_12625</name>
</gene>
<organism evidence="2 3">
    <name type="scientific">Niallia nealsonii</name>
    <dbReference type="NCBI Taxonomy" id="115979"/>
    <lineage>
        <taxon>Bacteria</taxon>
        <taxon>Bacillati</taxon>
        <taxon>Bacillota</taxon>
        <taxon>Bacilli</taxon>
        <taxon>Bacillales</taxon>
        <taxon>Bacillaceae</taxon>
        <taxon>Niallia</taxon>
    </lineage>
</organism>
<keyword evidence="1" id="KW-0732">Signal</keyword>
<dbReference type="Pfam" id="PF13028">
    <property type="entry name" value="DUF3889"/>
    <property type="match status" value="1"/>
</dbReference>
<dbReference type="AlphaFoldDB" id="A0A2N0Z1F4"/>
<reference evidence="2 3" key="1">
    <citation type="journal article" date="2003" name="Int. J. Syst. Evol. Microbiol.">
        <title>Bacillus nealsonii sp. nov., isolated from a spacecraft-assembly facility, whose spores are gamma-radiation resistant.</title>
        <authorList>
            <person name="Venkateswaran K."/>
            <person name="Kempf M."/>
            <person name="Chen F."/>
            <person name="Satomi M."/>
            <person name="Nicholson W."/>
            <person name="Kern R."/>
        </authorList>
    </citation>
    <scope>NUCLEOTIDE SEQUENCE [LARGE SCALE GENOMIC DNA]</scope>
    <source>
        <strain evidence="2 3">FO-92</strain>
    </source>
</reference>
<dbReference type="Gene3D" id="3.10.450.390">
    <property type="entry name" value="Protein of unknown function DUF3889"/>
    <property type="match status" value="1"/>
</dbReference>
<keyword evidence="3" id="KW-1185">Reference proteome</keyword>
<evidence type="ECO:0000256" key="1">
    <source>
        <dbReference type="SAM" id="SignalP"/>
    </source>
</evidence>
<dbReference type="RefSeq" id="WP_101177600.1">
    <property type="nucleotide sequence ID" value="NZ_PISE01000026.1"/>
</dbReference>
<comment type="caution">
    <text evidence="2">The sequence shown here is derived from an EMBL/GenBank/DDBJ whole genome shotgun (WGS) entry which is preliminary data.</text>
</comment>
<evidence type="ECO:0008006" key="4">
    <source>
        <dbReference type="Google" id="ProtNLM"/>
    </source>
</evidence>
<feature type="chain" id="PRO_5014864583" description="DUF3889 domain-containing protein" evidence="1">
    <location>
        <begin position="27"/>
        <end position="109"/>
    </location>
</feature>
<evidence type="ECO:0000313" key="3">
    <source>
        <dbReference type="Proteomes" id="UP000233375"/>
    </source>
</evidence>
<sequence length="109" mass="12423">MKKTISNLTIMLFAFALLFQAIPANAQNEGLPSYVKWGRIAMTKTQEKYPDSEITDYLHVGKENKNGKSVEKFKLIVKNQNKEIGVFVNLTFDTRTERLLAVNMTEGRP</sequence>
<dbReference type="OrthoDB" id="2377048at2"/>
<evidence type="ECO:0000313" key="2">
    <source>
        <dbReference type="EMBL" id="PKG23327.1"/>
    </source>
</evidence>
<dbReference type="Proteomes" id="UP000233375">
    <property type="component" value="Unassembled WGS sequence"/>
</dbReference>